<evidence type="ECO:0000313" key="1">
    <source>
        <dbReference type="EMBL" id="KAJ7314552.1"/>
    </source>
</evidence>
<dbReference type="EMBL" id="JARIHO010000066">
    <property type="protein sequence ID" value="KAJ7314552.1"/>
    <property type="molecule type" value="Genomic_DNA"/>
</dbReference>
<proteinExistence type="predicted"/>
<evidence type="ECO:0000313" key="2">
    <source>
        <dbReference type="Proteomes" id="UP001218218"/>
    </source>
</evidence>
<protein>
    <submittedName>
        <fullName evidence="1">Uncharacterized protein</fullName>
    </submittedName>
</protein>
<accession>A0AAD7EEE6</accession>
<organism evidence="1 2">
    <name type="scientific">Mycena albidolilacea</name>
    <dbReference type="NCBI Taxonomy" id="1033008"/>
    <lineage>
        <taxon>Eukaryota</taxon>
        <taxon>Fungi</taxon>
        <taxon>Dikarya</taxon>
        <taxon>Basidiomycota</taxon>
        <taxon>Agaricomycotina</taxon>
        <taxon>Agaricomycetes</taxon>
        <taxon>Agaricomycetidae</taxon>
        <taxon>Agaricales</taxon>
        <taxon>Marasmiineae</taxon>
        <taxon>Mycenaceae</taxon>
        <taxon>Mycena</taxon>
    </lineage>
</organism>
<name>A0AAD7EEE6_9AGAR</name>
<comment type="caution">
    <text evidence="1">The sequence shown here is derived from an EMBL/GenBank/DDBJ whole genome shotgun (WGS) entry which is preliminary data.</text>
</comment>
<gene>
    <name evidence="1" type="ORF">DFH08DRAFT_821214</name>
</gene>
<sequence length="112" mass="12385">MYDRKRVSAVSPALADVREIRDRIAAHRKVEFPAGTGFPGSTIQGVQHYMQTKDRALPVSKRYIHAAMFKGGFELVVTLHPQLAKFIHTVLALAIDYTSKRIEAHTVQAGAG</sequence>
<reference evidence="1" key="1">
    <citation type="submission" date="2023-03" db="EMBL/GenBank/DDBJ databases">
        <title>Massive genome expansion in bonnet fungi (Mycena s.s.) driven by repeated elements and novel gene families across ecological guilds.</title>
        <authorList>
            <consortium name="Lawrence Berkeley National Laboratory"/>
            <person name="Harder C.B."/>
            <person name="Miyauchi S."/>
            <person name="Viragh M."/>
            <person name="Kuo A."/>
            <person name="Thoen E."/>
            <person name="Andreopoulos B."/>
            <person name="Lu D."/>
            <person name="Skrede I."/>
            <person name="Drula E."/>
            <person name="Henrissat B."/>
            <person name="Morin E."/>
            <person name="Kohler A."/>
            <person name="Barry K."/>
            <person name="LaButti K."/>
            <person name="Morin E."/>
            <person name="Salamov A."/>
            <person name="Lipzen A."/>
            <person name="Mereny Z."/>
            <person name="Hegedus B."/>
            <person name="Baldrian P."/>
            <person name="Stursova M."/>
            <person name="Weitz H."/>
            <person name="Taylor A."/>
            <person name="Grigoriev I.V."/>
            <person name="Nagy L.G."/>
            <person name="Martin F."/>
            <person name="Kauserud H."/>
        </authorList>
    </citation>
    <scope>NUCLEOTIDE SEQUENCE</scope>
    <source>
        <strain evidence="1">CBHHK002</strain>
    </source>
</reference>
<dbReference type="AlphaFoldDB" id="A0AAD7EEE6"/>
<dbReference type="Proteomes" id="UP001218218">
    <property type="component" value="Unassembled WGS sequence"/>
</dbReference>
<keyword evidence="2" id="KW-1185">Reference proteome</keyword>